<dbReference type="Proteomes" id="UP000465846">
    <property type="component" value="Chromosome"/>
</dbReference>
<reference evidence="1 2" key="1">
    <citation type="submission" date="2020-02" db="EMBL/GenBank/DDBJ databases">
        <title>Whole genome sequence of Halogeometricum borinquense strain wsp4.</title>
        <authorList>
            <person name="Verma D.K."/>
            <person name="Gopal K."/>
            <person name="Prasad E.S."/>
        </authorList>
    </citation>
    <scope>NUCLEOTIDE SEQUENCE [LARGE SCALE GENOMIC DNA]</scope>
    <source>
        <strain evidence="2">wsp4</strain>
    </source>
</reference>
<protein>
    <submittedName>
        <fullName evidence="1">Uncharacterized protein</fullName>
    </submittedName>
</protein>
<dbReference type="EMBL" id="CP048739">
    <property type="protein sequence ID" value="QIB74102.1"/>
    <property type="molecule type" value="Genomic_DNA"/>
</dbReference>
<name>A0A6C0UF80_9EURY</name>
<dbReference type="AlphaFoldDB" id="A0A6C0UF80"/>
<accession>A0A6C0UF80</accession>
<gene>
    <name evidence="1" type="ORF">G3I44_07230</name>
</gene>
<evidence type="ECO:0000313" key="1">
    <source>
        <dbReference type="EMBL" id="QIB74102.1"/>
    </source>
</evidence>
<dbReference type="GeneID" id="44079181"/>
<dbReference type="RefSeq" id="WP_163486061.1">
    <property type="nucleotide sequence ID" value="NZ_CP048739.1"/>
</dbReference>
<organism evidence="1 2">
    <name type="scientific">Halogeometricum borinquense</name>
    <dbReference type="NCBI Taxonomy" id="60847"/>
    <lineage>
        <taxon>Archaea</taxon>
        <taxon>Methanobacteriati</taxon>
        <taxon>Methanobacteriota</taxon>
        <taxon>Stenosarchaea group</taxon>
        <taxon>Halobacteria</taxon>
        <taxon>Halobacteriales</taxon>
        <taxon>Haloferacaceae</taxon>
        <taxon>Halogeometricum</taxon>
    </lineage>
</organism>
<sequence length="73" mass="8132">MDRNELCNLLTLFLVSVVVMNTDLGDVFPMSLFSTLAFLIAFLVMILVPSYLFADALVDIQELIRSSSDGSRE</sequence>
<evidence type="ECO:0000313" key="2">
    <source>
        <dbReference type="Proteomes" id="UP000465846"/>
    </source>
</evidence>
<proteinExistence type="predicted"/>